<dbReference type="InterPro" id="IPR031127">
    <property type="entry name" value="E3_UB_ligase_RBR"/>
</dbReference>
<dbReference type="InterPro" id="IPR048962">
    <property type="entry name" value="ARIH1-like_UBL"/>
</dbReference>
<evidence type="ECO:0000313" key="14">
    <source>
        <dbReference type="Proteomes" id="UP000320333"/>
    </source>
</evidence>
<dbReference type="PROSITE" id="PS50089">
    <property type="entry name" value="ZF_RING_2"/>
    <property type="match status" value="1"/>
</dbReference>
<evidence type="ECO:0000256" key="10">
    <source>
        <dbReference type="SAM" id="MobiDB-lite"/>
    </source>
</evidence>
<dbReference type="Pfam" id="PF21235">
    <property type="entry name" value="UBA_ARI1"/>
    <property type="match status" value="1"/>
</dbReference>
<sequence>MSDIGESDEEQSISMSMSMSYEYAEDDDDQFDDDHANANGDEESLFEPVVTERHTRKGHEIPHAVLSVADITQRQAAAVDHVSGIIGCLPSTAATLLRHFKWNKDRLIDRFYADGDSRAVCASAGVIVDAGKQPRLMQTRPFECPVCYDDEPESTLALECGHRHCQPCYSRYLTIKIAEEGESRRIQCLDAACSLIVDEKTVQLLVEAPVFEKYLVKLWLKKCADDSETANWISANTKECEKCQSTIEKNGGCNHMTCRKCKYEFCWVCMGPWTDHGTQWYNCNRFDEKAGIDARDNQAKSRALLERYLHYFNRYANHELSAKLDKDLSEKIELKMQEMQKTSDMSWIQVQFMKSAKETLLEARNTLKWTYSFAYYLTRSNTTLLFEDNQRDLEMAVEQLSGLLESQFEPAKLSELKQQVIDKSVYVAGRRDVLLSATSKDLADGKMTWNVDDIGNTFSLQSGDIKK</sequence>
<keyword evidence="8" id="KW-0862">Zinc</keyword>
<reference evidence="13 14" key="1">
    <citation type="journal article" date="2019" name="Sci. Rep.">
        <title>Comparative genomics of chytrid fungi reveal insights into the obligate biotrophic and pathogenic lifestyle of Synchytrium endobioticum.</title>
        <authorList>
            <person name="van de Vossenberg B.T.L.H."/>
            <person name="Warris S."/>
            <person name="Nguyen H.D.T."/>
            <person name="van Gent-Pelzer M.P.E."/>
            <person name="Joly D.L."/>
            <person name="van de Geest H.C."/>
            <person name="Bonants P.J.M."/>
            <person name="Smith D.S."/>
            <person name="Levesque C.A."/>
            <person name="van der Lee T.A.J."/>
        </authorList>
    </citation>
    <scope>NUCLEOTIDE SEQUENCE [LARGE SCALE GENOMIC DNA]</scope>
    <source>
        <strain evidence="13 14">CBS 675.73</strain>
    </source>
</reference>
<dbReference type="FunFam" id="3.30.40.10:FF:000019">
    <property type="entry name" value="RBR-type E3 ubiquitin transferase"/>
    <property type="match status" value="1"/>
</dbReference>
<dbReference type="CDD" id="cd16625">
    <property type="entry name" value="RING-HC_RBR_HEL2-like"/>
    <property type="match status" value="1"/>
</dbReference>
<evidence type="ECO:0000256" key="9">
    <source>
        <dbReference type="PROSITE-ProRule" id="PRU00175"/>
    </source>
</evidence>
<name>A0A507FKE8_9FUNG</name>
<dbReference type="Pfam" id="PF19422">
    <property type="entry name" value="Ariadne"/>
    <property type="match status" value="1"/>
</dbReference>
<dbReference type="InterPro" id="IPR013083">
    <property type="entry name" value="Znf_RING/FYVE/PHD"/>
</dbReference>
<dbReference type="PANTHER" id="PTHR11685">
    <property type="entry name" value="RBR FAMILY RING FINGER AND IBR DOMAIN-CONTAINING"/>
    <property type="match status" value="1"/>
</dbReference>
<dbReference type="Pfam" id="PF22191">
    <property type="entry name" value="IBR_1"/>
    <property type="match status" value="1"/>
</dbReference>
<dbReference type="AlphaFoldDB" id="A0A507FKE8"/>
<dbReference type="PROSITE" id="PS51873">
    <property type="entry name" value="TRIAD"/>
    <property type="match status" value="1"/>
</dbReference>
<evidence type="ECO:0000256" key="5">
    <source>
        <dbReference type="ARBA" id="ARBA00022737"/>
    </source>
</evidence>
<evidence type="ECO:0000256" key="1">
    <source>
        <dbReference type="ARBA" id="ARBA00001798"/>
    </source>
</evidence>
<dbReference type="GO" id="GO:0016567">
    <property type="term" value="P:protein ubiquitination"/>
    <property type="evidence" value="ECO:0007669"/>
    <property type="project" value="InterPro"/>
</dbReference>
<dbReference type="Gene3D" id="1.20.120.1750">
    <property type="match status" value="1"/>
</dbReference>
<gene>
    <name evidence="13" type="ORF">CcCBS67573_g02826</name>
</gene>
<dbReference type="Proteomes" id="UP000320333">
    <property type="component" value="Unassembled WGS sequence"/>
</dbReference>
<keyword evidence="6 9" id="KW-0863">Zinc-finger</keyword>
<protein>
    <recommendedName>
        <fullName evidence="2">RBR-type E3 ubiquitin transferase</fullName>
        <ecNumber evidence="2">2.3.2.31</ecNumber>
    </recommendedName>
</protein>
<feature type="domain" description="RING-type" evidence="12">
    <location>
        <begin position="1"/>
        <end position="287"/>
    </location>
</feature>
<dbReference type="EC" id="2.3.2.31" evidence="2"/>
<dbReference type="Pfam" id="PF13923">
    <property type="entry name" value="zf-C3HC4_2"/>
    <property type="match status" value="1"/>
</dbReference>
<evidence type="ECO:0000313" key="13">
    <source>
        <dbReference type="EMBL" id="TPX75898.1"/>
    </source>
</evidence>
<evidence type="ECO:0000259" key="11">
    <source>
        <dbReference type="PROSITE" id="PS50089"/>
    </source>
</evidence>
<dbReference type="Gene3D" id="3.30.40.10">
    <property type="entry name" value="Zinc/RING finger domain, C3HC4 (zinc finger)"/>
    <property type="match status" value="1"/>
</dbReference>
<dbReference type="InterPro" id="IPR002867">
    <property type="entry name" value="IBR_dom"/>
</dbReference>
<evidence type="ECO:0000256" key="6">
    <source>
        <dbReference type="ARBA" id="ARBA00022771"/>
    </source>
</evidence>
<evidence type="ECO:0000256" key="3">
    <source>
        <dbReference type="ARBA" id="ARBA00022679"/>
    </source>
</evidence>
<feature type="region of interest" description="Disordered" evidence="10">
    <location>
        <begin position="24"/>
        <end position="48"/>
    </location>
</feature>
<accession>A0A507FKE8</accession>
<dbReference type="EMBL" id="QEAP01000064">
    <property type="protein sequence ID" value="TPX75898.1"/>
    <property type="molecule type" value="Genomic_DNA"/>
</dbReference>
<dbReference type="InterPro" id="IPR045840">
    <property type="entry name" value="Ariadne"/>
</dbReference>
<dbReference type="InterPro" id="IPR001841">
    <property type="entry name" value="Znf_RING"/>
</dbReference>
<dbReference type="STRING" id="246404.A0A507FKE8"/>
<dbReference type="OrthoDB" id="10009520at2759"/>
<keyword evidence="3" id="KW-0808">Transferase</keyword>
<dbReference type="FunFam" id="1.20.120.1750:FF:000007">
    <property type="entry name" value="RBR-type E3 ubiquitin transferase"/>
    <property type="match status" value="1"/>
</dbReference>
<evidence type="ECO:0000259" key="12">
    <source>
        <dbReference type="PROSITE" id="PS51873"/>
    </source>
</evidence>
<organism evidence="13 14">
    <name type="scientific">Chytriomyces confervae</name>
    <dbReference type="NCBI Taxonomy" id="246404"/>
    <lineage>
        <taxon>Eukaryota</taxon>
        <taxon>Fungi</taxon>
        <taxon>Fungi incertae sedis</taxon>
        <taxon>Chytridiomycota</taxon>
        <taxon>Chytridiomycota incertae sedis</taxon>
        <taxon>Chytridiomycetes</taxon>
        <taxon>Chytridiales</taxon>
        <taxon>Chytriomycetaceae</taxon>
        <taxon>Chytriomyces</taxon>
    </lineage>
</organism>
<dbReference type="SMART" id="SM00647">
    <property type="entry name" value="IBR"/>
    <property type="match status" value="1"/>
</dbReference>
<dbReference type="InterPro" id="IPR044066">
    <property type="entry name" value="TRIAD_supradom"/>
</dbReference>
<comment type="caution">
    <text evidence="13">The sequence shown here is derived from an EMBL/GenBank/DDBJ whole genome shotgun (WGS) entry which is preliminary data.</text>
</comment>
<evidence type="ECO:0000256" key="8">
    <source>
        <dbReference type="ARBA" id="ARBA00022833"/>
    </source>
</evidence>
<dbReference type="GO" id="GO:0061630">
    <property type="term" value="F:ubiquitin protein ligase activity"/>
    <property type="evidence" value="ECO:0007669"/>
    <property type="project" value="UniProtKB-EC"/>
</dbReference>
<feature type="domain" description="RING-type" evidence="11">
    <location>
        <begin position="144"/>
        <end position="188"/>
    </location>
</feature>
<evidence type="ECO:0000256" key="7">
    <source>
        <dbReference type="ARBA" id="ARBA00022786"/>
    </source>
</evidence>
<keyword evidence="5" id="KW-0677">Repeat</keyword>
<keyword evidence="4" id="KW-0479">Metal-binding</keyword>
<keyword evidence="14" id="KW-1185">Reference proteome</keyword>
<dbReference type="SUPFAM" id="SSF57850">
    <property type="entry name" value="RING/U-box"/>
    <property type="match status" value="2"/>
</dbReference>
<evidence type="ECO:0000256" key="2">
    <source>
        <dbReference type="ARBA" id="ARBA00012251"/>
    </source>
</evidence>
<keyword evidence="7" id="KW-0833">Ubl conjugation pathway</keyword>
<dbReference type="GO" id="GO:0008270">
    <property type="term" value="F:zinc ion binding"/>
    <property type="evidence" value="ECO:0007669"/>
    <property type="project" value="UniProtKB-KW"/>
</dbReference>
<dbReference type="CDD" id="cd20356">
    <property type="entry name" value="Rcat_RBR_HHARI-like"/>
    <property type="match status" value="1"/>
</dbReference>
<comment type="catalytic activity">
    <reaction evidence="1">
        <text>[E2 ubiquitin-conjugating enzyme]-S-ubiquitinyl-L-cysteine + [acceptor protein]-L-lysine = [E2 ubiquitin-conjugating enzyme]-L-cysteine + [acceptor protein]-N(6)-ubiquitinyl-L-lysine.</text>
        <dbReference type="EC" id="2.3.2.31"/>
    </reaction>
</comment>
<proteinExistence type="predicted"/>
<evidence type="ECO:0000256" key="4">
    <source>
        <dbReference type="ARBA" id="ARBA00022723"/>
    </source>
</evidence>